<evidence type="ECO:0000313" key="4">
    <source>
        <dbReference type="Proteomes" id="UP000242818"/>
    </source>
</evidence>
<evidence type="ECO:0000313" key="3">
    <source>
        <dbReference type="EMBL" id="SCB97289.1"/>
    </source>
</evidence>
<feature type="domain" description="Peptidase M28" evidence="2">
    <location>
        <begin position="226"/>
        <end position="352"/>
    </location>
</feature>
<dbReference type="EMBL" id="FMAR01000002">
    <property type="protein sequence ID" value="SCB97289.1"/>
    <property type="molecule type" value="Genomic_DNA"/>
</dbReference>
<dbReference type="RefSeq" id="WP_089709383.1">
    <property type="nucleotide sequence ID" value="NZ_FMAR01000002.1"/>
</dbReference>
<sequence>MKNCIVLLLLATVPASAQKKADRKTLENLQTTVAALHAANGELPGTPGEQRAAAWITAHMQQDGLLPKGDSGFLQVLTIKDARETAPTAQLIINGHPLLPNDQFYALPFSATKAVQGEVVPHLNEPNNIWLVNLATQDVSATRLLDNLRNQAIEATRTGASAVVFYNGKVSPAELKNWSSMNPKPLAIPVLWVSEPAAKKWMGDDVDNFKVTMKVAFEQVHTTATNVLGYIDNGAPQIVIIGAPYHFLTASVPPNDDEASAAAALLELGRLLKASNLHNNNYLLIAFSGEEAGKTGDHHFARHLVVDSNNINYSLKLDRLGGLSPQQGLLIQGSSGCPVWTQLLNNASPKGIKVNYDSSALSRENRPELVFSAPAQPSGPLNYNGTLDIVKMIYHLIENANSQGKLASQP</sequence>
<dbReference type="OrthoDB" id="1521787at2"/>
<proteinExistence type="predicted"/>
<evidence type="ECO:0000256" key="1">
    <source>
        <dbReference type="SAM" id="SignalP"/>
    </source>
</evidence>
<dbReference type="PANTHER" id="PTHR12147">
    <property type="entry name" value="METALLOPEPTIDASE M28 FAMILY MEMBER"/>
    <property type="match status" value="1"/>
</dbReference>
<dbReference type="Pfam" id="PF04389">
    <property type="entry name" value="Peptidase_M28"/>
    <property type="match status" value="1"/>
</dbReference>
<dbReference type="GO" id="GO:0008235">
    <property type="term" value="F:metalloexopeptidase activity"/>
    <property type="evidence" value="ECO:0007669"/>
    <property type="project" value="InterPro"/>
</dbReference>
<feature type="signal peptide" evidence="1">
    <location>
        <begin position="1"/>
        <end position="17"/>
    </location>
</feature>
<dbReference type="Gene3D" id="3.40.630.10">
    <property type="entry name" value="Zn peptidases"/>
    <property type="match status" value="1"/>
</dbReference>
<reference evidence="3 4" key="1">
    <citation type="submission" date="2016-08" db="EMBL/GenBank/DDBJ databases">
        <authorList>
            <person name="Seilhamer J.J."/>
        </authorList>
    </citation>
    <scope>NUCLEOTIDE SEQUENCE [LARGE SCALE GENOMIC DNA]</scope>
    <source>
        <strain evidence="3 4">A37T2</strain>
    </source>
</reference>
<dbReference type="PANTHER" id="PTHR12147:SF26">
    <property type="entry name" value="PEPTIDASE M28 DOMAIN-CONTAINING PROTEIN"/>
    <property type="match status" value="1"/>
</dbReference>
<protein>
    <submittedName>
        <fullName evidence="3">Peptidase family M28</fullName>
    </submittedName>
</protein>
<evidence type="ECO:0000259" key="2">
    <source>
        <dbReference type="Pfam" id="PF04389"/>
    </source>
</evidence>
<organism evidence="3 4">
    <name type="scientific">Chitinophaga costaii</name>
    <dbReference type="NCBI Taxonomy" id="1335309"/>
    <lineage>
        <taxon>Bacteria</taxon>
        <taxon>Pseudomonadati</taxon>
        <taxon>Bacteroidota</taxon>
        <taxon>Chitinophagia</taxon>
        <taxon>Chitinophagales</taxon>
        <taxon>Chitinophagaceae</taxon>
        <taxon>Chitinophaga</taxon>
    </lineage>
</organism>
<dbReference type="InterPro" id="IPR045175">
    <property type="entry name" value="M28_fam"/>
</dbReference>
<feature type="chain" id="PRO_5008688893" evidence="1">
    <location>
        <begin position="18"/>
        <end position="410"/>
    </location>
</feature>
<gene>
    <name evidence="3" type="ORF">GA0116948_102255</name>
</gene>
<dbReference type="GO" id="GO:0006508">
    <property type="term" value="P:proteolysis"/>
    <property type="evidence" value="ECO:0007669"/>
    <property type="project" value="InterPro"/>
</dbReference>
<dbReference type="Gene3D" id="3.50.30.30">
    <property type="match status" value="1"/>
</dbReference>
<keyword evidence="1" id="KW-0732">Signal</keyword>
<dbReference type="AlphaFoldDB" id="A0A1C4ARU2"/>
<dbReference type="InterPro" id="IPR007484">
    <property type="entry name" value="Peptidase_M28"/>
</dbReference>
<keyword evidence="4" id="KW-1185">Reference proteome</keyword>
<accession>A0A1C4ARU2</accession>
<dbReference type="SUPFAM" id="SSF53187">
    <property type="entry name" value="Zn-dependent exopeptidases"/>
    <property type="match status" value="1"/>
</dbReference>
<dbReference type="STRING" id="1335309.GA0116948_102255"/>
<dbReference type="Proteomes" id="UP000242818">
    <property type="component" value="Unassembled WGS sequence"/>
</dbReference>
<name>A0A1C4ARU2_9BACT</name>